<protein>
    <recommendedName>
        <fullName evidence="2">Cytokinin riboside 5'-monophosphate phosphoribohydrolase</fullName>
        <ecNumber evidence="2">3.2.2.n1</ecNumber>
    </recommendedName>
</protein>
<sequence length="187" mass="21129">MTKKNIVVYCGCHPGNNSIFSKVAEDVGTLIAKKGHNLIYGGGKSGLMGIVANSAMKSKGFVTGVIPEVFVKKEQAHYELQKLFIVKNLSQRKEYFLKHGDIFIILPGGLGTLEELADTASYIRTYKDCLENYPIYVLNINGFYDPLLKLFETYTQYSFIPRNEWANIIFCNSVEELNIHISKFENN</sequence>
<dbReference type="EMBL" id="AENT01000031">
    <property type="protein sequence ID" value="EFR42125.1"/>
    <property type="molecule type" value="Genomic_DNA"/>
</dbReference>
<dbReference type="EC" id="3.2.2.n1" evidence="2"/>
<evidence type="ECO:0000313" key="3">
    <source>
        <dbReference type="EMBL" id="EFR42125.1"/>
    </source>
</evidence>
<dbReference type="OrthoDB" id="9801098at2"/>
<dbReference type="AlphaFoldDB" id="E4LAR2"/>
<keyword evidence="2" id="KW-0378">Hydrolase</keyword>
<dbReference type="Gene3D" id="3.40.50.450">
    <property type="match status" value="1"/>
</dbReference>
<accession>E4LAR2</accession>
<gene>
    <name evidence="3" type="ORF">HMPREF9220_0880</name>
</gene>
<proteinExistence type="inferred from homology"/>
<evidence type="ECO:0000256" key="2">
    <source>
        <dbReference type="RuleBase" id="RU363015"/>
    </source>
</evidence>
<dbReference type="GO" id="GO:0016799">
    <property type="term" value="F:hydrolase activity, hydrolyzing N-glycosyl compounds"/>
    <property type="evidence" value="ECO:0007669"/>
    <property type="project" value="TreeGrafter"/>
</dbReference>
<dbReference type="SUPFAM" id="SSF102405">
    <property type="entry name" value="MCP/YpsA-like"/>
    <property type="match status" value="1"/>
</dbReference>
<keyword evidence="2" id="KW-0203">Cytokinin biosynthesis</keyword>
<dbReference type="GO" id="GO:0009691">
    <property type="term" value="P:cytokinin biosynthetic process"/>
    <property type="evidence" value="ECO:0007669"/>
    <property type="project" value="UniProtKB-UniRule"/>
</dbReference>
<comment type="caution">
    <text evidence="3">The sequence shown here is derived from an EMBL/GenBank/DDBJ whole genome shotgun (WGS) entry which is preliminary data.</text>
</comment>
<dbReference type="eggNOG" id="COG1611">
    <property type="taxonomic scope" value="Bacteria"/>
</dbReference>
<dbReference type="NCBIfam" id="TIGR00730">
    <property type="entry name" value="Rossman fold protein, TIGR00730 family"/>
    <property type="match status" value="1"/>
</dbReference>
<evidence type="ECO:0000256" key="1">
    <source>
        <dbReference type="ARBA" id="ARBA00006763"/>
    </source>
</evidence>
<organism evidence="3 4">
    <name type="scientific">Dialister micraerophilus UPII 345-E</name>
    <dbReference type="NCBI Taxonomy" id="910314"/>
    <lineage>
        <taxon>Bacteria</taxon>
        <taxon>Bacillati</taxon>
        <taxon>Bacillota</taxon>
        <taxon>Negativicutes</taxon>
        <taxon>Veillonellales</taxon>
        <taxon>Veillonellaceae</taxon>
        <taxon>Dialister</taxon>
    </lineage>
</organism>
<name>E4LAR2_9FIRM</name>
<dbReference type="RefSeq" id="WP_007555320.1">
    <property type="nucleotide sequence ID" value="NZ_AENT01000031.1"/>
</dbReference>
<dbReference type="InterPro" id="IPR005269">
    <property type="entry name" value="LOG"/>
</dbReference>
<dbReference type="Proteomes" id="UP000004594">
    <property type="component" value="Unassembled WGS sequence"/>
</dbReference>
<dbReference type="Pfam" id="PF03641">
    <property type="entry name" value="Lysine_decarbox"/>
    <property type="match status" value="1"/>
</dbReference>
<dbReference type="GO" id="GO:0005829">
    <property type="term" value="C:cytosol"/>
    <property type="evidence" value="ECO:0007669"/>
    <property type="project" value="TreeGrafter"/>
</dbReference>
<dbReference type="PANTHER" id="PTHR31223:SF70">
    <property type="entry name" value="LOG FAMILY PROTEIN YJL055W"/>
    <property type="match status" value="1"/>
</dbReference>
<reference evidence="3 4" key="1">
    <citation type="submission" date="2010-11" db="EMBL/GenBank/DDBJ databases">
        <authorList>
            <person name="Durkin A.S."/>
            <person name="Madupu R."/>
            <person name="Torralba M."/>
            <person name="Gillis M."/>
            <person name="Methe B."/>
            <person name="Sutton G."/>
            <person name="Nelson K.E."/>
        </authorList>
    </citation>
    <scope>NUCLEOTIDE SEQUENCE [LARGE SCALE GENOMIC DNA]</scope>
    <source>
        <strain evidence="3 4">UPII 345-E</strain>
    </source>
</reference>
<dbReference type="PANTHER" id="PTHR31223">
    <property type="entry name" value="LOG FAMILY PROTEIN YJL055W"/>
    <property type="match status" value="1"/>
</dbReference>
<evidence type="ECO:0000313" key="4">
    <source>
        <dbReference type="Proteomes" id="UP000004594"/>
    </source>
</evidence>
<comment type="similarity">
    <text evidence="1 2">Belongs to the LOG family.</text>
</comment>
<dbReference type="InterPro" id="IPR031100">
    <property type="entry name" value="LOG_fam"/>
</dbReference>